<dbReference type="Gene3D" id="3.40.50.10490">
    <property type="entry name" value="Glucose-6-phosphate isomerase like protein, domain 1"/>
    <property type="match status" value="1"/>
</dbReference>
<dbReference type="FunFam" id="1.10.287.610:FF:000001">
    <property type="entry name" value="30S ribosomal protein S2"/>
    <property type="match status" value="1"/>
</dbReference>
<name>A0A2H0VF47_9BACT</name>
<organism evidence="6 7">
    <name type="scientific">Candidatus Colwellbacteria bacterium CG10_big_fil_rev_8_21_14_0_10_42_22</name>
    <dbReference type="NCBI Taxonomy" id="1974540"/>
    <lineage>
        <taxon>Bacteria</taxon>
        <taxon>Candidatus Colwelliibacteriota</taxon>
    </lineage>
</organism>
<evidence type="ECO:0000256" key="5">
    <source>
        <dbReference type="HAMAP-Rule" id="MF_00291"/>
    </source>
</evidence>
<reference evidence="7" key="1">
    <citation type="submission" date="2017-09" db="EMBL/GenBank/DDBJ databases">
        <title>Depth-based differentiation of microbial function through sediment-hosted aquifers and enrichment of novel symbionts in the deep terrestrial subsurface.</title>
        <authorList>
            <person name="Probst A.J."/>
            <person name="Ladd B."/>
            <person name="Jarett J.K."/>
            <person name="Geller-Mcgrath D.E."/>
            <person name="Sieber C.M.K."/>
            <person name="Emerson J.B."/>
            <person name="Anantharaman K."/>
            <person name="Thomas B.C."/>
            <person name="Malmstrom R."/>
            <person name="Stieglmeier M."/>
            <person name="Klingl A."/>
            <person name="Woyke T."/>
            <person name="Ryan C.M."/>
            <person name="Banfield J.F."/>
        </authorList>
    </citation>
    <scope>NUCLEOTIDE SEQUENCE [LARGE SCALE GENOMIC DNA]</scope>
</reference>
<evidence type="ECO:0000313" key="6">
    <source>
        <dbReference type="EMBL" id="PIR97725.1"/>
    </source>
</evidence>
<gene>
    <name evidence="5 6" type="primary">rpsB</name>
    <name evidence="6" type="ORF">COT89_03040</name>
</gene>
<dbReference type="CDD" id="cd01425">
    <property type="entry name" value="RPS2"/>
    <property type="match status" value="1"/>
</dbReference>
<dbReference type="SUPFAM" id="SSF52313">
    <property type="entry name" value="Ribosomal protein S2"/>
    <property type="match status" value="1"/>
</dbReference>
<dbReference type="HAMAP" id="MF_00291_B">
    <property type="entry name" value="Ribosomal_uS2_B"/>
    <property type="match status" value="1"/>
</dbReference>
<dbReference type="EMBL" id="PFAH01000010">
    <property type="protein sequence ID" value="PIR97725.1"/>
    <property type="molecule type" value="Genomic_DNA"/>
</dbReference>
<keyword evidence="3 5" id="KW-0687">Ribonucleoprotein</keyword>
<accession>A0A2H0VF47</accession>
<comment type="similarity">
    <text evidence="1 5">Belongs to the universal ribosomal protein uS2 family.</text>
</comment>
<dbReference type="Pfam" id="PF00318">
    <property type="entry name" value="Ribosomal_S2"/>
    <property type="match status" value="1"/>
</dbReference>
<dbReference type="Proteomes" id="UP000231466">
    <property type="component" value="Unassembled WGS sequence"/>
</dbReference>
<evidence type="ECO:0000256" key="4">
    <source>
        <dbReference type="ARBA" id="ARBA00035256"/>
    </source>
</evidence>
<evidence type="ECO:0000256" key="2">
    <source>
        <dbReference type="ARBA" id="ARBA00022980"/>
    </source>
</evidence>
<sequence length="298" mass="33429">MKESCPKSFLMISLGSQLMEDKQVVTKEDKVSNGMEQLIETLDPQEAQLVQEMMDLGVFYGGSKSRTNPKMKPYILSNRSGFGVINLRKTYSALKKTGALIEDAISKQGLVMFVGTSPSVKTAIKDSAIELDIPHVVERWLGGTLTNFETISKRIKYLKKLKADKASGELDKYTKKEKLELERELAKLERLFGGIENLDRLPTLVFIADLKNNEIAAKEAREIGATVVGVVNTDSDPTLVDRIIPANDRNKKAMDFIINRVKEMVLEAKAKMPIVKEEPKIQKEKISLVNKTKEKKIE</sequence>
<evidence type="ECO:0000256" key="1">
    <source>
        <dbReference type="ARBA" id="ARBA00006242"/>
    </source>
</evidence>
<dbReference type="InterPro" id="IPR005706">
    <property type="entry name" value="Ribosomal_uS2_bac/mit/plastid"/>
</dbReference>
<dbReference type="PANTHER" id="PTHR12534">
    <property type="entry name" value="30S RIBOSOMAL PROTEIN S2 PROKARYOTIC AND ORGANELLAR"/>
    <property type="match status" value="1"/>
</dbReference>
<proteinExistence type="inferred from homology"/>
<dbReference type="PANTHER" id="PTHR12534:SF0">
    <property type="entry name" value="SMALL RIBOSOMAL SUBUNIT PROTEIN US2M"/>
    <property type="match status" value="1"/>
</dbReference>
<dbReference type="PRINTS" id="PR00395">
    <property type="entry name" value="RIBOSOMALS2"/>
</dbReference>
<dbReference type="GO" id="GO:0022627">
    <property type="term" value="C:cytosolic small ribosomal subunit"/>
    <property type="evidence" value="ECO:0007669"/>
    <property type="project" value="TreeGrafter"/>
</dbReference>
<dbReference type="GO" id="GO:0003735">
    <property type="term" value="F:structural constituent of ribosome"/>
    <property type="evidence" value="ECO:0007669"/>
    <property type="project" value="InterPro"/>
</dbReference>
<dbReference type="GO" id="GO:0006412">
    <property type="term" value="P:translation"/>
    <property type="evidence" value="ECO:0007669"/>
    <property type="project" value="UniProtKB-UniRule"/>
</dbReference>
<keyword evidence="2 5" id="KW-0689">Ribosomal protein</keyword>
<dbReference type="NCBIfam" id="TIGR01011">
    <property type="entry name" value="rpsB_bact"/>
    <property type="match status" value="1"/>
</dbReference>
<evidence type="ECO:0000256" key="3">
    <source>
        <dbReference type="ARBA" id="ARBA00023274"/>
    </source>
</evidence>
<dbReference type="Gene3D" id="1.10.287.610">
    <property type="entry name" value="Helix hairpin bin"/>
    <property type="match status" value="1"/>
</dbReference>
<dbReference type="InterPro" id="IPR001865">
    <property type="entry name" value="Ribosomal_uS2"/>
</dbReference>
<evidence type="ECO:0000313" key="7">
    <source>
        <dbReference type="Proteomes" id="UP000231466"/>
    </source>
</evidence>
<comment type="caution">
    <text evidence="6">The sequence shown here is derived from an EMBL/GenBank/DDBJ whole genome shotgun (WGS) entry which is preliminary data.</text>
</comment>
<dbReference type="AlphaFoldDB" id="A0A2H0VF47"/>
<protein>
    <recommendedName>
        <fullName evidence="4 5">Small ribosomal subunit protein uS2</fullName>
    </recommendedName>
</protein>
<dbReference type="InterPro" id="IPR023591">
    <property type="entry name" value="Ribosomal_uS2_flav_dom_sf"/>
</dbReference>